<organism evidence="1 2">
    <name type="scientific">Candidatus Hakubella thermalkaliphila</name>
    <dbReference type="NCBI Taxonomy" id="2754717"/>
    <lineage>
        <taxon>Bacteria</taxon>
        <taxon>Bacillati</taxon>
        <taxon>Actinomycetota</taxon>
        <taxon>Actinomycetota incertae sedis</taxon>
        <taxon>Candidatus Hakubellales</taxon>
        <taxon>Candidatus Hakubellaceae</taxon>
        <taxon>Candidatus Hakubella</taxon>
    </lineage>
</organism>
<dbReference type="InterPro" id="IPR014710">
    <property type="entry name" value="RmlC-like_jellyroll"/>
</dbReference>
<name>A0A6V8NSC7_9ACTN</name>
<accession>A0A6V8NSC7</accession>
<evidence type="ECO:0000313" key="1">
    <source>
        <dbReference type="EMBL" id="GFP23242.1"/>
    </source>
</evidence>
<dbReference type="AlphaFoldDB" id="A0A6V8NSC7"/>
<gene>
    <name evidence="1" type="ORF">HKBW3S09_00709</name>
</gene>
<dbReference type="InterPro" id="IPR011051">
    <property type="entry name" value="RmlC_Cupin_sf"/>
</dbReference>
<evidence type="ECO:0000313" key="2">
    <source>
        <dbReference type="Proteomes" id="UP000585609"/>
    </source>
</evidence>
<dbReference type="Gene3D" id="2.60.120.10">
    <property type="entry name" value="Jelly Rolls"/>
    <property type="match status" value="1"/>
</dbReference>
<evidence type="ECO:0008006" key="3">
    <source>
        <dbReference type="Google" id="ProtNLM"/>
    </source>
</evidence>
<reference evidence="1 2" key="1">
    <citation type="journal article" date="2020" name="Front. Microbiol.">
        <title>Single-cell genomics of novel Actinobacteria with the Wood-Ljungdahl pathway discovered in a serpentinizing system.</title>
        <authorList>
            <person name="Merino N."/>
            <person name="Kawai M."/>
            <person name="Boyd E.S."/>
            <person name="Colman D.R."/>
            <person name="McGlynn S.E."/>
            <person name="Nealson K.H."/>
            <person name="Kurokawa K."/>
            <person name="Hongoh Y."/>
        </authorList>
    </citation>
    <scope>NUCLEOTIDE SEQUENCE [LARGE SCALE GENOMIC DNA]</scope>
    <source>
        <strain evidence="1 2">S09_30</strain>
    </source>
</reference>
<dbReference type="EMBL" id="BLRW01000073">
    <property type="protein sequence ID" value="GFP23242.1"/>
    <property type="molecule type" value="Genomic_DNA"/>
</dbReference>
<dbReference type="Proteomes" id="UP000585609">
    <property type="component" value="Unassembled WGS sequence"/>
</dbReference>
<sequence length="399" mass="45014">MTAHRRHLVEKLLEKNNGILPLEPAWVARDFLPPGYRLGLKESEYEVGERGWISERWLASTTKADNLVGPPDEGLSYLKTEGKDRLTLKEAVEVAGDLILGKEYAQSHKGLGRLAKIFDFGDRIPYHLHQMAKDAARVGRNPKEEAYYFPEGPDLGPHPETFFGVHPYIRDQKKYDILLPYLVGWNSDLILKHSRAYLNVVGEGFHLPAGVLHAPGTALTIELQEDSDVFALLQALVAGKIISKKLLFKDVRQEDQEKWGERIILDQINWEISGDPFFYENRHLPPLLVEGSRQAGGEEHWIYYNTTKFSGKKLAVKPAQKFTSLDSGVYSVLVWQGQGRYDGQEVKAGEFGSDELLVCHEKATRPLVIENTGSQELVLIKFFGPDINLNAPTIAKYEP</sequence>
<protein>
    <recommendedName>
        <fullName evidence="3">Mannose-6-phosphate isomerase</fullName>
    </recommendedName>
</protein>
<proteinExistence type="predicted"/>
<dbReference type="SUPFAM" id="SSF51182">
    <property type="entry name" value="RmlC-like cupins"/>
    <property type="match status" value="1"/>
</dbReference>
<comment type="caution">
    <text evidence="1">The sequence shown here is derived from an EMBL/GenBank/DDBJ whole genome shotgun (WGS) entry which is preliminary data.</text>
</comment>